<dbReference type="Gene3D" id="1.20.1290.10">
    <property type="entry name" value="AhpD-like"/>
    <property type="match status" value="1"/>
</dbReference>
<accession>A0AA37MQV3</accession>
<dbReference type="PANTHER" id="PTHR33570">
    <property type="entry name" value="4-CARBOXYMUCONOLACTONE DECARBOXYLASE FAMILY PROTEIN"/>
    <property type="match status" value="1"/>
</dbReference>
<feature type="chain" id="PRO_5041343891" evidence="1">
    <location>
        <begin position="34"/>
        <end position="264"/>
    </location>
</feature>
<dbReference type="Proteomes" id="UP001055111">
    <property type="component" value="Unassembled WGS sequence"/>
</dbReference>
<dbReference type="InterPro" id="IPR052512">
    <property type="entry name" value="4CMD/NDH-1_regulator"/>
</dbReference>
<gene>
    <name evidence="3" type="ORF">CBA19CS42_20890</name>
</gene>
<dbReference type="InterPro" id="IPR003779">
    <property type="entry name" value="CMD-like"/>
</dbReference>
<evidence type="ECO:0000259" key="2">
    <source>
        <dbReference type="Pfam" id="PF02627"/>
    </source>
</evidence>
<keyword evidence="1" id="KW-0732">Signal</keyword>
<feature type="domain" description="Carboxymuconolactone decarboxylase-like" evidence="2">
    <location>
        <begin position="170"/>
        <end position="252"/>
    </location>
</feature>
<dbReference type="Pfam" id="PF02627">
    <property type="entry name" value="CMD"/>
    <property type="match status" value="2"/>
</dbReference>
<evidence type="ECO:0000256" key="1">
    <source>
        <dbReference type="SAM" id="SignalP"/>
    </source>
</evidence>
<feature type="signal peptide" evidence="1">
    <location>
        <begin position="1"/>
        <end position="33"/>
    </location>
</feature>
<sequence>MTSTTATKHLEIQRKSIALTVIALTFATTFCQAASNTLDPANMTAAQAASETLSAQQQAIVPIGAFAAAGDIGKLNAALNQGLDAGLTVGDIKEILVQLYAYAGFPRSLNALGALMKVLDSRKQRGIRDAPGREPSHATPKGDALLAAGTANQTKLAGAPVKGPLFEFAPAIDEYLKTHLFGDIFERDNLDWQSRELATVSMLSALPGAESQLQSHFGISLNTGLSAGQLRQLIRVLDDRVDAGFARRASEALDRQLASRSGGK</sequence>
<dbReference type="InterPro" id="IPR029032">
    <property type="entry name" value="AhpD-like"/>
</dbReference>
<reference evidence="3" key="1">
    <citation type="submission" date="2022-09" db="EMBL/GenBank/DDBJ databases">
        <title>Isolation and characterization of 3-chlorobenzoate degrading bacteria from soils in Shizuoka.</title>
        <authorList>
            <person name="Ifat A."/>
            <person name="Ogawa N."/>
            <person name="Kimbara K."/>
            <person name="Moriuchi R."/>
            <person name="Dohra H."/>
            <person name="Shintani M."/>
        </authorList>
    </citation>
    <scope>NUCLEOTIDE SEQUENCE</scope>
    <source>
        <strain evidence="3">19CS4-2</strain>
    </source>
</reference>
<proteinExistence type="predicted"/>
<dbReference type="EMBL" id="BPUS01000008">
    <property type="protein sequence ID" value="GJH27016.1"/>
    <property type="molecule type" value="Genomic_DNA"/>
</dbReference>
<name>A0AA37MQV3_9BURK</name>
<evidence type="ECO:0000313" key="3">
    <source>
        <dbReference type="EMBL" id="GJH27016.1"/>
    </source>
</evidence>
<dbReference type="GO" id="GO:0051920">
    <property type="term" value="F:peroxiredoxin activity"/>
    <property type="evidence" value="ECO:0007669"/>
    <property type="project" value="InterPro"/>
</dbReference>
<dbReference type="AlphaFoldDB" id="A0AA37MQV3"/>
<dbReference type="SUPFAM" id="SSF69118">
    <property type="entry name" value="AhpD-like"/>
    <property type="match status" value="1"/>
</dbReference>
<protein>
    <submittedName>
        <fullName evidence="3">Carboxymuconolactone decarboxylase family protein</fullName>
    </submittedName>
</protein>
<dbReference type="PANTHER" id="PTHR33570:SF2">
    <property type="entry name" value="CARBOXYMUCONOLACTONE DECARBOXYLASE-LIKE DOMAIN-CONTAINING PROTEIN"/>
    <property type="match status" value="1"/>
</dbReference>
<feature type="domain" description="Carboxymuconolactone decarboxylase-like" evidence="2">
    <location>
        <begin position="45"/>
        <end position="115"/>
    </location>
</feature>
<comment type="caution">
    <text evidence="3">The sequence shown here is derived from an EMBL/GenBank/DDBJ whole genome shotgun (WGS) entry which is preliminary data.</text>
</comment>
<evidence type="ECO:0000313" key="4">
    <source>
        <dbReference type="Proteomes" id="UP001055111"/>
    </source>
</evidence>
<organism evidence="3 4">
    <name type="scientific">Caballeronia novacaledonica</name>
    <dbReference type="NCBI Taxonomy" id="1544861"/>
    <lineage>
        <taxon>Bacteria</taxon>
        <taxon>Pseudomonadati</taxon>
        <taxon>Pseudomonadota</taxon>
        <taxon>Betaproteobacteria</taxon>
        <taxon>Burkholderiales</taxon>
        <taxon>Burkholderiaceae</taxon>
        <taxon>Caballeronia</taxon>
    </lineage>
</organism>